<feature type="region of interest" description="Disordered" evidence="6">
    <location>
        <begin position="1"/>
        <end position="24"/>
    </location>
</feature>
<evidence type="ECO:0000313" key="9">
    <source>
        <dbReference type="Proteomes" id="UP000078561"/>
    </source>
</evidence>
<dbReference type="EMBL" id="LT552047">
    <property type="protein sequence ID" value="SAL98002.1"/>
    <property type="molecule type" value="Genomic_DNA"/>
</dbReference>
<dbReference type="Proteomes" id="UP000078561">
    <property type="component" value="Unassembled WGS sequence"/>
</dbReference>
<accession>A0A163JA77</accession>
<dbReference type="PROSITE" id="PS00028">
    <property type="entry name" value="ZINC_FINGER_C2H2_1"/>
    <property type="match status" value="2"/>
</dbReference>
<keyword evidence="2" id="KW-0677">Repeat</keyword>
<evidence type="ECO:0000256" key="6">
    <source>
        <dbReference type="SAM" id="MobiDB-lite"/>
    </source>
</evidence>
<keyword evidence="1" id="KW-0479">Metal-binding</keyword>
<dbReference type="STRING" id="4829.A0A163JA77"/>
<dbReference type="PANTHER" id="PTHR23235:SF120">
    <property type="entry name" value="KRUPPEL-LIKE FACTOR 15"/>
    <property type="match status" value="1"/>
</dbReference>
<dbReference type="AlphaFoldDB" id="A0A163JA77"/>
<evidence type="ECO:0000256" key="1">
    <source>
        <dbReference type="ARBA" id="ARBA00022723"/>
    </source>
</evidence>
<dbReference type="FunFam" id="3.30.160.60:FF:000202">
    <property type="entry name" value="Zinc finger protein 574"/>
    <property type="match status" value="1"/>
</dbReference>
<keyword evidence="4" id="KW-0862">Zinc</keyword>
<dbReference type="FunFam" id="3.30.160.60:FF:000125">
    <property type="entry name" value="Putative zinc finger protein 143"/>
    <property type="match status" value="1"/>
</dbReference>
<dbReference type="InParanoid" id="A0A163JA77"/>
<evidence type="ECO:0000313" key="8">
    <source>
        <dbReference type="EMBL" id="SAL98002.1"/>
    </source>
</evidence>
<evidence type="ECO:0000259" key="7">
    <source>
        <dbReference type="PROSITE" id="PS50157"/>
    </source>
</evidence>
<feature type="compositionally biased region" description="Polar residues" evidence="6">
    <location>
        <begin position="103"/>
        <end position="124"/>
    </location>
</feature>
<dbReference type="PROSITE" id="PS50157">
    <property type="entry name" value="ZINC_FINGER_C2H2_2"/>
    <property type="match status" value="3"/>
</dbReference>
<dbReference type="Pfam" id="PF00096">
    <property type="entry name" value="zf-C2H2"/>
    <property type="match status" value="3"/>
</dbReference>
<keyword evidence="3 5" id="KW-0863">Zinc-finger</keyword>
<dbReference type="InterPro" id="IPR013087">
    <property type="entry name" value="Znf_C2H2_type"/>
</dbReference>
<gene>
    <name evidence="8" type="primary">ABSGL_03529.1 scaffold 4609</name>
</gene>
<name>A0A163JA77_ABSGL</name>
<feature type="domain" description="C2H2-type" evidence="7">
    <location>
        <begin position="209"/>
        <end position="228"/>
    </location>
</feature>
<dbReference type="FunFam" id="3.30.160.60:FF:000446">
    <property type="entry name" value="Zinc finger protein"/>
    <property type="match status" value="1"/>
</dbReference>
<evidence type="ECO:0000256" key="2">
    <source>
        <dbReference type="ARBA" id="ARBA00022737"/>
    </source>
</evidence>
<dbReference type="Gene3D" id="3.30.160.60">
    <property type="entry name" value="Classic Zinc Finger"/>
    <property type="match status" value="3"/>
</dbReference>
<evidence type="ECO:0000256" key="5">
    <source>
        <dbReference type="PROSITE-ProRule" id="PRU00042"/>
    </source>
</evidence>
<organism evidence="8">
    <name type="scientific">Absidia glauca</name>
    <name type="common">Pin mould</name>
    <dbReference type="NCBI Taxonomy" id="4829"/>
    <lineage>
        <taxon>Eukaryota</taxon>
        <taxon>Fungi</taxon>
        <taxon>Fungi incertae sedis</taxon>
        <taxon>Mucoromycota</taxon>
        <taxon>Mucoromycotina</taxon>
        <taxon>Mucoromycetes</taxon>
        <taxon>Mucorales</taxon>
        <taxon>Cunninghamellaceae</taxon>
        <taxon>Absidia</taxon>
    </lineage>
</organism>
<evidence type="ECO:0000256" key="3">
    <source>
        <dbReference type="ARBA" id="ARBA00022771"/>
    </source>
</evidence>
<proteinExistence type="predicted"/>
<sequence length="240" mass="26937">MARVHLFPSTPNHDKRRRLSTNISSEPIEITQDVNVAPTNDTDWMNAFVAALSGKPDTLQLIWDTIQPNTLAQQLFTPPPDQQHPSEEWPANLFLGSPEDQPSLATPDTLLSHSVAPDSTTRPNTQSEAMSIYASPNPITTLVNNHPQTVYPCLFPNCGKQFARLYNLKSHSRTHTDDRPFGCSVCQTAFSRNHDLKRHLKTHIDEKPYTCTGCLKTFSRLDALKRHKSNAKNQPNCLNS</sequence>
<dbReference type="SMART" id="SM00355">
    <property type="entry name" value="ZnF_C2H2"/>
    <property type="match status" value="3"/>
</dbReference>
<dbReference type="SUPFAM" id="SSF57667">
    <property type="entry name" value="beta-beta-alpha zinc fingers"/>
    <property type="match status" value="2"/>
</dbReference>
<dbReference type="GO" id="GO:0000978">
    <property type="term" value="F:RNA polymerase II cis-regulatory region sequence-specific DNA binding"/>
    <property type="evidence" value="ECO:0007669"/>
    <property type="project" value="TreeGrafter"/>
</dbReference>
<protein>
    <recommendedName>
        <fullName evidence="7">C2H2-type domain-containing protein</fullName>
    </recommendedName>
</protein>
<dbReference type="GO" id="GO:0000981">
    <property type="term" value="F:DNA-binding transcription factor activity, RNA polymerase II-specific"/>
    <property type="evidence" value="ECO:0007669"/>
    <property type="project" value="TreeGrafter"/>
</dbReference>
<dbReference type="GO" id="GO:0032502">
    <property type="term" value="P:developmental process"/>
    <property type="evidence" value="ECO:0007669"/>
    <property type="project" value="UniProtKB-ARBA"/>
</dbReference>
<dbReference type="InterPro" id="IPR036236">
    <property type="entry name" value="Znf_C2H2_sf"/>
</dbReference>
<dbReference type="OrthoDB" id="8922241at2759"/>
<keyword evidence="9" id="KW-1185">Reference proteome</keyword>
<evidence type="ECO:0000256" key="4">
    <source>
        <dbReference type="ARBA" id="ARBA00022833"/>
    </source>
</evidence>
<reference evidence="8" key="1">
    <citation type="submission" date="2016-04" db="EMBL/GenBank/DDBJ databases">
        <authorList>
            <person name="Evans L.H."/>
            <person name="Alamgir A."/>
            <person name="Owens N."/>
            <person name="Weber N.D."/>
            <person name="Virtaneva K."/>
            <person name="Barbian K."/>
            <person name="Babar A."/>
            <person name="Rosenke K."/>
        </authorList>
    </citation>
    <scope>NUCLEOTIDE SEQUENCE [LARGE SCALE GENOMIC DNA]</scope>
    <source>
        <strain evidence="8">CBS 101.48</strain>
    </source>
</reference>
<feature type="domain" description="C2H2-type" evidence="7">
    <location>
        <begin position="181"/>
        <end position="208"/>
    </location>
</feature>
<dbReference type="PANTHER" id="PTHR23235">
    <property type="entry name" value="KRUEPPEL-LIKE TRANSCRIPTION FACTOR"/>
    <property type="match status" value="1"/>
</dbReference>
<feature type="region of interest" description="Disordered" evidence="6">
    <location>
        <begin position="74"/>
        <end position="124"/>
    </location>
</feature>
<feature type="domain" description="C2H2-type" evidence="7">
    <location>
        <begin position="151"/>
        <end position="180"/>
    </location>
</feature>
<dbReference type="GO" id="GO:0008270">
    <property type="term" value="F:zinc ion binding"/>
    <property type="evidence" value="ECO:0007669"/>
    <property type="project" value="UniProtKB-KW"/>
</dbReference>